<evidence type="ECO:0000256" key="6">
    <source>
        <dbReference type="ARBA" id="ARBA00022833"/>
    </source>
</evidence>
<evidence type="ECO:0000256" key="3">
    <source>
        <dbReference type="ARBA" id="ARBA00022723"/>
    </source>
</evidence>
<evidence type="ECO:0000259" key="12">
    <source>
        <dbReference type="PROSITE" id="PS51805"/>
    </source>
</evidence>
<evidence type="ECO:0000256" key="9">
    <source>
        <dbReference type="SAM" id="Coils"/>
    </source>
</evidence>
<dbReference type="RefSeq" id="XP_032822399.1">
    <property type="nucleotide sequence ID" value="XM_032966508.1"/>
</dbReference>
<dbReference type="InterPro" id="IPR049773">
    <property type="entry name" value="AF10-like_CC"/>
</dbReference>
<feature type="compositionally biased region" description="Low complexity" evidence="10">
    <location>
        <begin position="635"/>
        <end position="661"/>
    </location>
</feature>
<dbReference type="PROSITE" id="PS50016">
    <property type="entry name" value="ZF_PHD_2"/>
    <property type="match status" value="2"/>
</dbReference>
<dbReference type="InterPro" id="IPR019787">
    <property type="entry name" value="Znf_PHD-finger"/>
</dbReference>
<organism evidence="13 14">
    <name type="scientific">Petromyzon marinus</name>
    <name type="common">Sea lamprey</name>
    <dbReference type="NCBI Taxonomy" id="7757"/>
    <lineage>
        <taxon>Eukaryota</taxon>
        <taxon>Metazoa</taxon>
        <taxon>Chordata</taxon>
        <taxon>Craniata</taxon>
        <taxon>Vertebrata</taxon>
        <taxon>Cyclostomata</taxon>
        <taxon>Hyperoartia</taxon>
        <taxon>Petromyzontiformes</taxon>
        <taxon>Petromyzontidae</taxon>
        <taxon>Petromyzon</taxon>
    </lineage>
</organism>
<feature type="compositionally biased region" description="Basic and acidic residues" evidence="10">
    <location>
        <begin position="730"/>
        <end position="741"/>
    </location>
</feature>
<dbReference type="PROSITE" id="PS01359">
    <property type="entry name" value="ZF_PHD_1"/>
    <property type="match status" value="1"/>
</dbReference>
<evidence type="ECO:0000256" key="7">
    <source>
        <dbReference type="ARBA" id="ARBA00023242"/>
    </source>
</evidence>
<dbReference type="Pfam" id="PF13832">
    <property type="entry name" value="zf-HC5HC2H_2"/>
    <property type="match status" value="1"/>
</dbReference>
<dbReference type="GO" id="GO:0005634">
    <property type="term" value="C:nucleus"/>
    <property type="evidence" value="ECO:0007669"/>
    <property type="project" value="UniProtKB-SubCell"/>
</dbReference>
<dbReference type="GO" id="GO:0008270">
    <property type="term" value="F:zinc ion binding"/>
    <property type="evidence" value="ECO:0007669"/>
    <property type="project" value="UniProtKB-KW"/>
</dbReference>
<dbReference type="FunFam" id="3.30.40.10:FF:000053">
    <property type="entry name" value="protein AF-10 isoform X2"/>
    <property type="match status" value="1"/>
</dbReference>
<feature type="coiled-coil region" evidence="9">
    <location>
        <begin position="869"/>
        <end position="896"/>
    </location>
</feature>
<evidence type="ECO:0000256" key="2">
    <source>
        <dbReference type="ARBA" id="ARBA00022553"/>
    </source>
</evidence>
<feature type="compositionally biased region" description="Pro residues" evidence="10">
    <location>
        <begin position="404"/>
        <end position="418"/>
    </location>
</feature>
<keyword evidence="7" id="KW-0539">Nucleus</keyword>
<dbReference type="InterPro" id="IPR013083">
    <property type="entry name" value="Znf_RING/FYVE/PHD"/>
</dbReference>
<feature type="compositionally biased region" description="Low complexity" evidence="10">
    <location>
        <begin position="392"/>
        <end position="403"/>
    </location>
</feature>
<gene>
    <name evidence="14 15" type="primary">LOC116949331</name>
</gene>
<dbReference type="Pfam" id="PF13831">
    <property type="entry name" value="PHD_2"/>
    <property type="match status" value="1"/>
</dbReference>
<feature type="region of interest" description="Disordered" evidence="10">
    <location>
        <begin position="292"/>
        <end position="337"/>
    </location>
</feature>
<dbReference type="AlphaFoldDB" id="A0AAJ7TQX0"/>
<feature type="region of interest" description="Disordered" evidence="10">
    <location>
        <begin position="193"/>
        <end position="262"/>
    </location>
</feature>
<feature type="domain" description="PHD-type" evidence="11">
    <location>
        <begin position="117"/>
        <end position="180"/>
    </location>
</feature>
<dbReference type="CDD" id="cd20901">
    <property type="entry name" value="CC_AF10"/>
    <property type="match status" value="1"/>
</dbReference>
<evidence type="ECO:0000259" key="11">
    <source>
        <dbReference type="PROSITE" id="PS50016"/>
    </source>
</evidence>
<keyword evidence="4" id="KW-0677">Repeat</keyword>
<dbReference type="InterPro" id="IPR019786">
    <property type="entry name" value="Zinc_finger_PHD-type_CS"/>
</dbReference>
<dbReference type="GO" id="GO:0006357">
    <property type="term" value="P:regulation of transcription by RNA polymerase II"/>
    <property type="evidence" value="ECO:0007669"/>
    <property type="project" value="TreeGrafter"/>
</dbReference>
<sequence length="1263" mass="129657">MKEMVGGCCVCSDERGWAENPLVYCDGHGCSVAVHQACYGIVHVPTGPWFCRKCESQERAARVRCELCPHKDGALKRTDNGGWAHVVCALYIPEVQFANVSTMEPIVLQYVPHDRYNKTCYLCEEQGRESKAATGACMTCNKHGCRQAFHVTCAQMAGLLCEEEGVGADNVKYCGYCKYHYSKMKGRPAGRSAFDAGLGEAPSHSQDKHERDKKGGTLGQSGSQPGSLPVPCLQKNREKEKQKRHKRVGEPSPLLPSLTVTTEKTYTSPSGAFLNASLKRLDDPTARFTHANFKEVPVHSGTGSEGSEGKGQDGKKKKLPHGSGQKGKKGGSGAVKSVSLVQSAQELLGYVDLNTHKDGYAPAGGLKGSGQGSGATRDGPKAMDGACQDPTAVPSKAAVGGSAAPPPPPPLPPPPPSLCAPAPTASPPRLYEKAYEHSSPPKLYEKAYEEYVMSGFSTVGGKRSHPCSSGKDESGPGWENKRKASKKAKPSVGLARAAAASVGGPGGAPPPAAAAAAASSIASAATCPGGGAVAGGAAGPPALDGLATGGGGGGGGGGGRAGGAGRPDALPTSSRLSSSSNSSSASSVASSTSSACGSSAKSPSSQRNGSFHSMRAASASPPGSCSHSPPPPGLPASGGFLSGDAPPSLQSSGGPSPLFPSALAQPHLPTLPPLQFSSPAFPPTLSTQSGGCLRSPHGLAPAHLYGSPLSTANNIAALPAITPAAETSALDDKAVDSSDSRLHKKSVASHNSAPSFLQTSDMQVRFDAAPSAPSGRYDVPQPGLSVRYEPGHLGPGTGRFDQALGNTPSRFDLGQAGTGMGPGPAGLEAAQQSTPTSIEQLLERQLNEGQHFLIEQAAPPDVIGYLRGLHRLQTENRRLEEQIRMLTARRERLMLLSSQLALPLGHADQQCSRKTPPGGAGFHMDGALTMSAAESGSGTPLSVPSSSPLLPGASLTPAGVAGVLHSQQHSLPGASGMLGMQQQKGAAMPTLTPAQGVACVPTGMLVHPQGPGNSNSIPSLVVQQLPQQQQQGLGMQQPLGLQHSTVGLPSMPSMSVQHQQQQQHQGAGLTGVQQQVAAGVGAMQGGAGRMLSGLPGSQISINGLVGALNSVVQTPAAAPMGQNSSPNHPTLGLSMPSSLGNSISGLALLQDQQRQILMHQQQSFHQLLGDQLFTQDPQQLMYHLMQQQQQQQQQQHQQQGPSNAASHEQHLAVGPSCTLPPLGGTPVPVSAPGQANPFLSLHSDQAALKKRSERGTPGSGDGS</sequence>
<dbReference type="InterPro" id="IPR034732">
    <property type="entry name" value="EPHD"/>
</dbReference>
<feature type="compositionally biased region" description="Low complexity" evidence="10">
    <location>
        <begin position="490"/>
        <end position="502"/>
    </location>
</feature>
<dbReference type="InterPro" id="IPR050701">
    <property type="entry name" value="Histone_Mod_Regulator"/>
</dbReference>
<dbReference type="GO" id="GO:0031491">
    <property type="term" value="F:nucleosome binding"/>
    <property type="evidence" value="ECO:0007669"/>
    <property type="project" value="UniProtKB-ARBA"/>
</dbReference>
<keyword evidence="6" id="KW-0862">Zinc</keyword>
<dbReference type="FunFam" id="3.30.40.10:FF:000042">
    <property type="entry name" value="protein AF-10 isoform X1"/>
    <property type="match status" value="1"/>
</dbReference>
<proteinExistence type="predicted"/>
<dbReference type="Gene3D" id="3.30.40.10">
    <property type="entry name" value="Zinc/RING finger domain, C3HC4 (zinc finger)"/>
    <property type="match status" value="2"/>
</dbReference>
<feature type="region of interest" description="Disordered" evidence="10">
    <location>
        <begin position="458"/>
        <end position="693"/>
    </location>
</feature>
<feature type="compositionally biased region" description="Low complexity" evidence="10">
    <location>
        <begin position="513"/>
        <end position="527"/>
    </location>
</feature>
<feature type="compositionally biased region" description="Basic and acidic residues" evidence="10">
    <location>
        <begin position="470"/>
        <end position="482"/>
    </location>
</feature>
<feature type="compositionally biased region" description="Basic and acidic residues" evidence="10">
    <location>
        <begin position="205"/>
        <end position="215"/>
    </location>
</feature>
<evidence type="ECO:0000313" key="13">
    <source>
        <dbReference type="Proteomes" id="UP001318040"/>
    </source>
</evidence>
<evidence type="ECO:0000313" key="15">
    <source>
        <dbReference type="RefSeq" id="XP_032822408.1"/>
    </source>
</evidence>
<keyword evidence="5 8" id="KW-0863">Zinc-finger</keyword>
<feature type="compositionally biased region" description="Low complexity" evidence="10">
    <location>
        <begin position="616"/>
        <end position="627"/>
    </location>
</feature>
<dbReference type="InterPro" id="IPR049781">
    <property type="entry name" value="AF10/AF17_PHD"/>
</dbReference>
<dbReference type="SMART" id="SM00249">
    <property type="entry name" value="PHD"/>
    <property type="match status" value="2"/>
</dbReference>
<evidence type="ECO:0000256" key="5">
    <source>
        <dbReference type="ARBA" id="ARBA00022771"/>
    </source>
</evidence>
<protein>
    <submittedName>
        <fullName evidence="14 15">Protein AF-10-like isoform X1</fullName>
    </submittedName>
</protein>
<feature type="compositionally biased region" description="Low complexity" evidence="10">
    <location>
        <begin position="566"/>
        <end position="605"/>
    </location>
</feature>
<feature type="region of interest" description="Disordered" evidence="10">
    <location>
        <begin position="1184"/>
        <end position="1263"/>
    </location>
</feature>
<dbReference type="PANTHER" id="PTHR13793:SF164">
    <property type="entry name" value="ALHAMBRA, ISOFORM P"/>
    <property type="match status" value="1"/>
</dbReference>
<feature type="domain" description="PHD-type" evidence="12">
    <location>
        <begin position="62"/>
        <end position="181"/>
    </location>
</feature>
<dbReference type="CDD" id="cd15708">
    <property type="entry name" value="ePHD_AF10"/>
    <property type="match status" value="1"/>
</dbReference>
<dbReference type="PROSITE" id="PS51805">
    <property type="entry name" value="EPHD"/>
    <property type="match status" value="1"/>
</dbReference>
<feature type="region of interest" description="Disordered" evidence="10">
    <location>
        <begin position="355"/>
        <end position="440"/>
    </location>
</feature>
<evidence type="ECO:0000256" key="8">
    <source>
        <dbReference type="PROSITE-ProRule" id="PRU00146"/>
    </source>
</evidence>
<dbReference type="InterPro" id="IPR001965">
    <property type="entry name" value="Znf_PHD"/>
</dbReference>
<dbReference type="PANTHER" id="PTHR13793">
    <property type="entry name" value="PHD FINGER PROTEINS"/>
    <property type="match status" value="1"/>
</dbReference>
<evidence type="ECO:0000313" key="14">
    <source>
        <dbReference type="RefSeq" id="XP_032822399.1"/>
    </source>
</evidence>
<dbReference type="SUPFAM" id="SSF57903">
    <property type="entry name" value="FYVE/PHD zinc finger"/>
    <property type="match status" value="1"/>
</dbReference>
<feature type="region of interest" description="Disordered" evidence="10">
    <location>
        <begin position="728"/>
        <end position="761"/>
    </location>
</feature>
<keyword evidence="9" id="KW-0175">Coiled coil</keyword>
<name>A0AAJ7TQX0_PETMA</name>
<dbReference type="CDD" id="cd15574">
    <property type="entry name" value="PHD_AF10_AF17"/>
    <property type="match status" value="1"/>
</dbReference>
<feature type="compositionally biased region" description="Gly residues" evidence="10">
    <location>
        <begin position="528"/>
        <end position="538"/>
    </location>
</feature>
<feature type="compositionally biased region" description="Low complexity" evidence="10">
    <location>
        <begin position="1184"/>
        <end position="1199"/>
    </location>
</feature>
<dbReference type="CTD" id="4302"/>
<evidence type="ECO:0000256" key="10">
    <source>
        <dbReference type="SAM" id="MobiDB-lite"/>
    </source>
</evidence>
<evidence type="ECO:0000256" key="4">
    <source>
        <dbReference type="ARBA" id="ARBA00022737"/>
    </source>
</evidence>
<accession>A0AAJ7TQX0</accession>
<feature type="compositionally biased region" description="Gly residues" evidence="10">
    <location>
        <begin position="547"/>
        <end position="565"/>
    </location>
</feature>
<feature type="region of interest" description="Disordered" evidence="10">
    <location>
        <begin position="1117"/>
        <end position="1136"/>
    </location>
</feature>
<dbReference type="GO" id="GO:0042393">
    <property type="term" value="F:histone binding"/>
    <property type="evidence" value="ECO:0007669"/>
    <property type="project" value="TreeGrafter"/>
</dbReference>
<comment type="subcellular location">
    <subcellularLocation>
        <location evidence="1">Nucleus</location>
    </subcellularLocation>
</comment>
<dbReference type="InterPro" id="IPR011011">
    <property type="entry name" value="Znf_FYVE_PHD"/>
</dbReference>
<keyword evidence="2" id="KW-0597">Phosphoprotein</keyword>
<keyword evidence="13" id="KW-1185">Reference proteome</keyword>
<dbReference type="KEGG" id="pmrn:116949331"/>
<reference evidence="14 15" key="1">
    <citation type="submission" date="2025-04" db="UniProtKB">
        <authorList>
            <consortium name="RefSeq"/>
        </authorList>
    </citation>
    <scope>IDENTIFICATION</scope>
    <source>
        <tissue evidence="14 15">Sperm</tissue>
    </source>
</reference>
<dbReference type="Proteomes" id="UP001318040">
    <property type="component" value="Chromosome 2"/>
</dbReference>
<keyword evidence="3" id="KW-0479">Metal-binding</keyword>
<evidence type="ECO:0000256" key="1">
    <source>
        <dbReference type="ARBA" id="ARBA00004123"/>
    </source>
</evidence>
<feature type="domain" description="PHD-type" evidence="11">
    <location>
        <begin position="5"/>
        <end position="57"/>
    </location>
</feature>
<dbReference type="InterPro" id="IPR049775">
    <property type="entry name" value="AF10_ePHD"/>
</dbReference>
<feature type="compositionally biased region" description="Polar residues" evidence="10">
    <location>
        <begin position="748"/>
        <end position="761"/>
    </location>
</feature>
<dbReference type="RefSeq" id="XP_032822408.1">
    <property type="nucleotide sequence ID" value="XM_032966517.1"/>
</dbReference>